<sequence>MMVGCHDWLKFSSRADKFTASMDDIELGEAQAAEPIDTSRDDDHESAAEDEESCPVRVEVPDLERPTESKKKRRGSEFSLMKRVIVLVVAITIAITFMVVVAVTVSRDGEVVTTGTKMTSGSFRRAAVAADVGICSEMGRDILKQGGGAVDAAITSLLCVGVVNPQSSGLGGGMFMLVYHKDMGKAEALMARERAPAAATANMTRETFGATSIAVPGELSGMWEAHQRYGRLPWGKLFQPVISLAEEGFPVTAHLARALSILSRRVANWTLPEHAGFLTRYANEDGTWKGVGETVYAPKLARTLRAIAMNGVSELINGTTAQRVVQEIQDYGGLITAADLADYKAEWREVNAAPIGQGRSVLTTPSPSGGPVVQFLINVLGNYKISSADFETTERQIKTYHRFVEASKFAFALRSYLGDVEAPEVQEVLDKMRSEEYAKTVFAKIREDAVTFANASGYDALLNTASHSGGTCHISVVDESGNAVSVTSSVNYYFGSMILSNTTGLILNNEMADFDTPSSQPASSANHVAPGKIPLSAMSPVIVVKENGGAELVVGSAGSRAIITTNALVALRSAFTDASLKDIIDDKRIHNQLQPNNVAVYENGFPTDVVDGLVNMGHVVESRTLISVAQAIKRSEDGWTAYSDPRKKGQAAGY</sequence>
<dbReference type="GO" id="GO:0006751">
    <property type="term" value="P:glutathione catabolic process"/>
    <property type="evidence" value="ECO:0007669"/>
    <property type="project" value="InterPro"/>
</dbReference>
<keyword evidence="6" id="KW-1185">Reference proteome</keyword>
<keyword evidence="5" id="KW-0812">Transmembrane</keyword>
<dbReference type="Gene3D" id="3.60.20.40">
    <property type="match status" value="1"/>
</dbReference>
<dbReference type="PANTHER" id="PTHR11686:SF9">
    <property type="entry name" value="RE13973P"/>
    <property type="match status" value="1"/>
</dbReference>
<feature type="binding site" evidence="3">
    <location>
        <position position="192"/>
    </location>
    <ligand>
        <name>L-glutamate</name>
        <dbReference type="ChEBI" id="CHEBI:29985"/>
    </ligand>
</feature>
<feature type="compositionally biased region" description="Basic and acidic residues" evidence="4">
    <location>
        <begin position="37"/>
        <end position="47"/>
    </location>
</feature>
<feature type="binding site" evidence="3">
    <location>
        <begin position="489"/>
        <end position="491"/>
    </location>
    <ligand>
        <name>L-glutamate</name>
        <dbReference type="ChEBI" id="CHEBI:29985"/>
    </ligand>
</feature>
<feature type="compositionally biased region" description="Basic and acidic residues" evidence="4">
    <location>
        <begin position="59"/>
        <end position="69"/>
    </location>
</feature>
<keyword evidence="5" id="KW-0472">Membrane</keyword>
<dbReference type="InterPro" id="IPR000101">
    <property type="entry name" value="GGT_peptidase"/>
</dbReference>
<dbReference type="InterPro" id="IPR043138">
    <property type="entry name" value="GGT_lsub"/>
</dbReference>
<proteinExistence type="predicted"/>
<dbReference type="InterPro" id="IPR043137">
    <property type="entry name" value="GGT_ssub_C"/>
</dbReference>
<name>A0A8B7ZKM4_ACAPL</name>
<dbReference type="PRINTS" id="PR01210">
    <property type="entry name" value="GGTRANSPTASE"/>
</dbReference>
<keyword evidence="1" id="KW-1202">Platelet aggregation activating toxin</keyword>
<organism evidence="6 7">
    <name type="scientific">Acanthaster planci</name>
    <name type="common">Crown-of-thorns starfish</name>
    <dbReference type="NCBI Taxonomy" id="133434"/>
    <lineage>
        <taxon>Eukaryota</taxon>
        <taxon>Metazoa</taxon>
        <taxon>Echinodermata</taxon>
        <taxon>Eleutherozoa</taxon>
        <taxon>Asterozoa</taxon>
        <taxon>Asteroidea</taxon>
        <taxon>Valvatacea</taxon>
        <taxon>Valvatida</taxon>
        <taxon>Acanthasteridae</taxon>
        <taxon>Acanthaster</taxon>
    </lineage>
</organism>
<dbReference type="KEGG" id="aplc:110987616"/>
<dbReference type="GO" id="GO:0005886">
    <property type="term" value="C:plasma membrane"/>
    <property type="evidence" value="ECO:0007669"/>
    <property type="project" value="TreeGrafter"/>
</dbReference>
<dbReference type="OrthoDB" id="1081007at2759"/>
<gene>
    <name evidence="7" type="primary">LOC110987616</name>
</gene>
<dbReference type="FunFam" id="1.10.246.130:FF:000001">
    <property type="entry name" value="Gamma-glutamyltransferase 5 isoform 1"/>
    <property type="match status" value="1"/>
</dbReference>
<dbReference type="GeneID" id="110987616"/>
<keyword evidence="1" id="KW-0800">Toxin</keyword>
<evidence type="ECO:0000313" key="7">
    <source>
        <dbReference type="RefSeq" id="XP_022106178.1"/>
    </source>
</evidence>
<dbReference type="Gene3D" id="1.10.246.130">
    <property type="match status" value="1"/>
</dbReference>
<dbReference type="RefSeq" id="XP_022106178.1">
    <property type="nucleotide sequence ID" value="XM_022250486.1"/>
</dbReference>
<dbReference type="GO" id="GO:0036374">
    <property type="term" value="F:glutathione hydrolase activity"/>
    <property type="evidence" value="ECO:0007669"/>
    <property type="project" value="InterPro"/>
</dbReference>
<feature type="active site" description="Nucleophile" evidence="2">
    <location>
        <position position="471"/>
    </location>
</feature>
<keyword evidence="5" id="KW-1133">Transmembrane helix</keyword>
<feature type="transmembrane region" description="Helical" evidence="5">
    <location>
        <begin position="80"/>
        <end position="103"/>
    </location>
</feature>
<evidence type="ECO:0000256" key="3">
    <source>
        <dbReference type="PIRSR" id="PIRSR600101-2"/>
    </source>
</evidence>
<dbReference type="NCBIfam" id="TIGR00066">
    <property type="entry name" value="g_glut_trans"/>
    <property type="match status" value="1"/>
</dbReference>
<dbReference type="Pfam" id="PF01019">
    <property type="entry name" value="G_glu_transpept"/>
    <property type="match status" value="1"/>
</dbReference>
<dbReference type="InterPro" id="IPR029055">
    <property type="entry name" value="Ntn_hydrolases_N"/>
</dbReference>
<dbReference type="Proteomes" id="UP000694845">
    <property type="component" value="Unplaced"/>
</dbReference>
<feature type="binding site" evidence="3">
    <location>
        <position position="513"/>
    </location>
    <ligand>
        <name>L-glutamate</name>
        <dbReference type="ChEBI" id="CHEBI:29985"/>
    </ligand>
</feature>
<evidence type="ECO:0000256" key="2">
    <source>
        <dbReference type="PIRSR" id="PIRSR600101-1"/>
    </source>
</evidence>
<dbReference type="SUPFAM" id="SSF56235">
    <property type="entry name" value="N-terminal nucleophile aminohydrolases (Ntn hydrolases)"/>
    <property type="match status" value="1"/>
</dbReference>
<evidence type="ECO:0000256" key="5">
    <source>
        <dbReference type="SAM" id="Phobius"/>
    </source>
</evidence>
<evidence type="ECO:0000256" key="4">
    <source>
        <dbReference type="SAM" id="MobiDB-lite"/>
    </source>
</evidence>
<dbReference type="PANTHER" id="PTHR11686">
    <property type="entry name" value="GAMMA GLUTAMYL TRANSPEPTIDASE"/>
    <property type="match status" value="1"/>
</dbReference>
<accession>A0A8B7ZKM4</accession>
<evidence type="ECO:0000256" key="1">
    <source>
        <dbReference type="ARBA" id="ARBA00084097"/>
    </source>
</evidence>
<feature type="binding site" evidence="3">
    <location>
        <position position="559"/>
    </location>
    <ligand>
        <name>L-glutamate</name>
        <dbReference type="ChEBI" id="CHEBI:29985"/>
    </ligand>
</feature>
<evidence type="ECO:0000313" key="6">
    <source>
        <dbReference type="Proteomes" id="UP000694845"/>
    </source>
</evidence>
<reference evidence="7" key="1">
    <citation type="submission" date="2025-08" db="UniProtKB">
        <authorList>
            <consortium name="RefSeq"/>
        </authorList>
    </citation>
    <scope>IDENTIFICATION</scope>
</reference>
<dbReference type="FunFam" id="3.60.20.40:FF:000001">
    <property type="entry name" value="Gamma-glutamyltranspeptidase 1"/>
    <property type="match status" value="1"/>
</dbReference>
<feature type="region of interest" description="Disordered" evidence="4">
    <location>
        <begin position="29"/>
        <end position="72"/>
    </location>
</feature>
<keyword evidence="1" id="KW-1199">Hemostasis impairing toxin</keyword>
<protein>
    <submittedName>
        <fullName evidence="7">Gamma-glutamyltranspeptidase 1-like isoform X1</fullName>
    </submittedName>
</protein>
<dbReference type="AlphaFoldDB" id="A0A8B7ZKM4"/>